<feature type="transmembrane region" description="Helical" evidence="6">
    <location>
        <begin position="177"/>
        <end position="195"/>
    </location>
</feature>
<dbReference type="Gene3D" id="2.60.40.1220">
    <property type="match status" value="1"/>
</dbReference>
<dbReference type="InterPro" id="IPR014755">
    <property type="entry name" value="Cu-Rt/internalin_Ig-like"/>
</dbReference>
<keyword evidence="10" id="KW-1185">Reference proteome</keyword>
<gene>
    <name evidence="9" type="ORF">L1F29_16200</name>
</gene>
<feature type="signal peptide" evidence="7">
    <location>
        <begin position="1"/>
        <end position="22"/>
    </location>
</feature>
<reference evidence="9" key="1">
    <citation type="submission" date="2022-01" db="EMBL/GenBank/DDBJ databases">
        <title>Paenibacillus spongiae sp. nov., isolated from marine sponge.</title>
        <authorList>
            <person name="Li Z."/>
            <person name="Zhang M."/>
        </authorList>
    </citation>
    <scope>NUCLEOTIDE SEQUENCE</scope>
    <source>
        <strain evidence="9">PHS-Z3</strain>
    </source>
</reference>
<evidence type="ECO:0000313" key="10">
    <source>
        <dbReference type="Proteomes" id="UP001057877"/>
    </source>
</evidence>
<evidence type="ECO:0000256" key="4">
    <source>
        <dbReference type="ARBA" id="ARBA00023008"/>
    </source>
</evidence>
<organism evidence="9 10">
    <name type="scientific">Paenibacillus spongiae</name>
    <dbReference type="NCBI Taxonomy" id="2909671"/>
    <lineage>
        <taxon>Bacteria</taxon>
        <taxon>Bacillati</taxon>
        <taxon>Bacillota</taxon>
        <taxon>Bacilli</taxon>
        <taxon>Bacillales</taxon>
        <taxon>Paenibacillaceae</taxon>
        <taxon>Paenibacillus</taxon>
    </lineage>
</organism>
<dbReference type="InterPro" id="IPR007348">
    <property type="entry name" value="CopC_dom"/>
</dbReference>
<keyword evidence="6" id="KW-0472">Membrane</keyword>
<comment type="subcellular location">
    <subcellularLocation>
        <location evidence="1">Cell envelope</location>
    </subcellularLocation>
</comment>
<dbReference type="PANTHER" id="PTHR34820:SF4">
    <property type="entry name" value="INNER MEMBRANE PROTEIN YEBZ"/>
    <property type="match status" value="1"/>
</dbReference>
<feature type="region of interest" description="Disordered" evidence="5">
    <location>
        <begin position="122"/>
        <end position="168"/>
    </location>
</feature>
<keyword evidence="6" id="KW-1133">Transmembrane helix</keyword>
<evidence type="ECO:0000313" key="9">
    <source>
        <dbReference type="EMBL" id="UVI33285.1"/>
    </source>
</evidence>
<evidence type="ECO:0000259" key="8">
    <source>
        <dbReference type="Pfam" id="PF04234"/>
    </source>
</evidence>
<feature type="chain" id="PRO_5045583058" evidence="7">
    <location>
        <begin position="23"/>
        <end position="203"/>
    </location>
</feature>
<evidence type="ECO:0000256" key="3">
    <source>
        <dbReference type="ARBA" id="ARBA00022729"/>
    </source>
</evidence>
<evidence type="ECO:0000256" key="1">
    <source>
        <dbReference type="ARBA" id="ARBA00004196"/>
    </source>
</evidence>
<dbReference type="PANTHER" id="PTHR34820">
    <property type="entry name" value="INNER MEMBRANE PROTEIN YEBZ"/>
    <property type="match status" value="1"/>
</dbReference>
<protein>
    <submittedName>
        <fullName evidence="9">Copper resistance protein CopC</fullName>
    </submittedName>
</protein>
<dbReference type="InterPro" id="IPR014756">
    <property type="entry name" value="Ig_E-set"/>
</dbReference>
<keyword evidence="3 7" id="KW-0732">Signal</keyword>
<proteinExistence type="predicted"/>
<dbReference type="InterPro" id="IPR032694">
    <property type="entry name" value="CopC/D"/>
</dbReference>
<name>A0ABY5SL94_9BACL</name>
<dbReference type="SUPFAM" id="SSF81296">
    <property type="entry name" value="E set domains"/>
    <property type="match status" value="1"/>
</dbReference>
<dbReference type="EMBL" id="CP091430">
    <property type="protein sequence ID" value="UVI33285.1"/>
    <property type="molecule type" value="Genomic_DNA"/>
</dbReference>
<dbReference type="Pfam" id="PF04234">
    <property type="entry name" value="CopC"/>
    <property type="match status" value="1"/>
</dbReference>
<evidence type="ECO:0000256" key="7">
    <source>
        <dbReference type="SAM" id="SignalP"/>
    </source>
</evidence>
<feature type="compositionally biased region" description="Polar residues" evidence="5">
    <location>
        <begin position="145"/>
        <end position="161"/>
    </location>
</feature>
<dbReference type="Proteomes" id="UP001057877">
    <property type="component" value="Chromosome"/>
</dbReference>
<evidence type="ECO:0000256" key="6">
    <source>
        <dbReference type="SAM" id="Phobius"/>
    </source>
</evidence>
<evidence type="ECO:0000256" key="5">
    <source>
        <dbReference type="SAM" id="MobiDB-lite"/>
    </source>
</evidence>
<feature type="domain" description="CopC" evidence="8">
    <location>
        <begin position="23"/>
        <end position="114"/>
    </location>
</feature>
<keyword evidence="4" id="KW-0186">Copper</keyword>
<dbReference type="RefSeq" id="WP_258389338.1">
    <property type="nucleotide sequence ID" value="NZ_CP091430.1"/>
</dbReference>
<accession>A0ABY5SL94</accession>
<keyword evidence="2" id="KW-0479">Metal-binding</keyword>
<evidence type="ECO:0000256" key="2">
    <source>
        <dbReference type="ARBA" id="ARBA00022723"/>
    </source>
</evidence>
<keyword evidence="6" id="KW-0812">Transmembrane</keyword>
<sequence>MKWLWTTGIALILLMLPQIAFAHTGLETASPSENELIKEPLTEIRLKFNTDIETLSRITLKDEQENEIAIAVEIDQDTMTGTLDKPLDNGKYTVNWSIMGEDTHVIKGNYTFTVDAPVVEPPKEEAKVPEPAPLDSQEDPAAAASTHSSAYDNGETAQTASPDKKTSETTKQTSYSWIYYVVGAVLLLFVLDWILGKRRKQQS</sequence>